<protein>
    <recommendedName>
        <fullName evidence="4">Conjugal transfer protein TraF</fullName>
    </recommendedName>
</protein>
<dbReference type="EMBL" id="FRFG01000003">
    <property type="protein sequence ID" value="SHO54505.1"/>
    <property type="molecule type" value="Genomic_DNA"/>
</dbReference>
<dbReference type="Proteomes" id="UP000184600">
    <property type="component" value="Unassembled WGS sequence"/>
</dbReference>
<dbReference type="STRING" id="1117707.VQ7734_00219"/>
<proteinExistence type="predicted"/>
<dbReference type="InterPro" id="IPR032811">
    <property type="entry name" value="Put_conjugal_transfer"/>
</dbReference>
<keyword evidence="1" id="KW-0732">Signal</keyword>
<accession>A0A1M7YPJ0</accession>
<evidence type="ECO:0000256" key="1">
    <source>
        <dbReference type="SAM" id="SignalP"/>
    </source>
</evidence>
<gene>
    <name evidence="2" type="ORF">VQ7734_00219</name>
</gene>
<sequence length="398" mass="42955">MYRYKTKRPFHFRLIMKIKLRYLVPSLLVLSSGSFAASHAVEARGDAMGGTGVVSANYLTAPFYNPAIVAIYRRNDDAGMILPSIGFTYDDPDDIAGTLDDIGGLIDRLSGGDASVAPELQNHLDDLQGTEINANIGGAVAFGIPNKYMSMNLFGKTYAEVYAAPAIETSGATVLQNAQRSTVDIVTVAVTEVGLSLAKYQTFMGQHVSFGISPKLQYINTYVYEASLENYDITDADKNGKGDTAINLDFGALWFYGPLRIGFAATNLISKDIQTARVASNIAGKSDLQYAYKLGPQYTVGVGVIGDYLSVSADLDLNEEEHYTGFDDNTQMLRIGGEIDLRQMKLRAGYKKNLAYSDSENTFTAGAGVAILGLEVDVAGSYTNSNAMGAYINFLASY</sequence>
<dbReference type="Pfam" id="PF13729">
    <property type="entry name" value="TraF_2"/>
    <property type="match status" value="1"/>
</dbReference>
<feature type="signal peptide" evidence="1">
    <location>
        <begin position="1"/>
        <end position="36"/>
    </location>
</feature>
<keyword evidence="3" id="KW-1185">Reference proteome</keyword>
<dbReference type="AlphaFoldDB" id="A0A1M7YPJ0"/>
<evidence type="ECO:0000313" key="3">
    <source>
        <dbReference type="Proteomes" id="UP000184600"/>
    </source>
</evidence>
<name>A0A1M7YPJ0_9VIBR</name>
<organism evidence="2 3">
    <name type="scientific">Vibrio quintilis</name>
    <dbReference type="NCBI Taxonomy" id="1117707"/>
    <lineage>
        <taxon>Bacteria</taxon>
        <taxon>Pseudomonadati</taxon>
        <taxon>Pseudomonadota</taxon>
        <taxon>Gammaproteobacteria</taxon>
        <taxon>Vibrionales</taxon>
        <taxon>Vibrionaceae</taxon>
        <taxon>Vibrio</taxon>
    </lineage>
</organism>
<evidence type="ECO:0000313" key="2">
    <source>
        <dbReference type="EMBL" id="SHO54505.1"/>
    </source>
</evidence>
<dbReference type="Gene3D" id="2.40.160.60">
    <property type="entry name" value="Outer membrane protein transport protein (OMPP1/FadL/TodX)"/>
    <property type="match status" value="1"/>
</dbReference>
<reference evidence="3" key="1">
    <citation type="submission" date="2016-12" db="EMBL/GenBank/DDBJ databases">
        <authorList>
            <person name="Rodrigo-Torres L."/>
            <person name="Arahal R.D."/>
            <person name="Lucena T."/>
        </authorList>
    </citation>
    <scope>NUCLEOTIDE SEQUENCE [LARGE SCALE GENOMIC DNA]</scope>
</reference>
<evidence type="ECO:0008006" key="4">
    <source>
        <dbReference type="Google" id="ProtNLM"/>
    </source>
</evidence>
<feature type="chain" id="PRO_5013246679" description="Conjugal transfer protein TraF" evidence="1">
    <location>
        <begin position="37"/>
        <end position="398"/>
    </location>
</feature>